<sequence length="63" mass="7096">MLINIREIKSLSRPLCSTENKSRAAFLISSSMLFEESGCNLRSGIWIIFTRANGEMKLTAKKC</sequence>
<dbReference type="AlphaFoldDB" id="A0A915L7Z2"/>
<dbReference type="Proteomes" id="UP000887565">
    <property type="component" value="Unplaced"/>
</dbReference>
<organism evidence="1 2">
    <name type="scientific">Romanomermis culicivorax</name>
    <name type="common">Nematode worm</name>
    <dbReference type="NCBI Taxonomy" id="13658"/>
    <lineage>
        <taxon>Eukaryota</taxon>
        <taxon>Metazoa</taxon>
        <taxon>Ecdysozoa</taxon>
        <taxon>Nematoda</taxon>
        <taxon>Enoplea</taxon>
        <taxon>Dorylaimia</taxon>
        <taxon>Mermithida</taxon>
        <taxon>Mermithoidea</taxon>
        <taxon>Mermithidae</taxon>
        <taxon>Romanomermis</taxon>
    </lineage>
</organism>
<name>A0A915L7Z2_ROMCU</name>
<protein>
    <submittedName>
        <fullName evidence="2">Uncharacterized protein</fullName>
    </submittedName>
</protein>
<accession>A0A915L7Z2</accession>
<evidence type="ECO:0000313" key="1">
    <source>
        <dbReference type="Proteomes" id="UP000887565"/>
    </source>
</evidence>
<proteinExistence type="predicted"/>
<reference evidence="2" key="1">
    <citation type="submission" date="2022-11" db="UniProtKB">
        <authorList>
            <consortium name="WormBaseParasite"/>
        </authorList>
    </citation>
    <scope>IDENTIFICATION</scope>
</reference>
<keyword evidence="1" id="KW-1185">Reference proteome</keyword>
<dbReference type="WBParaSite" id="nRc.2.0.1.t46593-RA">
    <property type="protein sequence ID" value="nRc.2.0.1.t46593-RA"/>
    <property type="gene ID" value="nRc.2.0.1.g46593"/>
</dbReference>
<evidence type="ECO:0000313" key="2">
    <source>
        <dbReference type="WBParaSite" id="nRc.2.0.1.t46593-RA"/>
    </source>
</evidence>